<reference evidence="1 2" key="1">
    <citation type="journal article" date="2011" name="Int. J. Syst. Evol. Microbiol.">
        <title>Relationship of Bacillus amyloliquefaciens clades associated with strains DSM 7T and FZB42T: a proposal for Bacillus amyloliquefaciens subsp. amyloliquefaciens subsp. nov. and Bacillus amyloliquefaciens subsp. plantarum subsp. nov. based on complete genome sequence comparisons.</title>
        <authorList>
            <person name="Borriss R."/>
            <person name="Chen X.H."/>
            <person name="Rueckert C."/>
            <person name="Blom J."/>
            <person name="Becker A."/>
            <person name="Baumgarth B."/>
            <person name="Fan B."/>
            <person name="Pukall R."/>
            <person name="Schumann P."/>
            <person name="Sproer C."/>
            <person name="Junge H."/>
            <person name="Vater J."/>
            <person name="Puhler A."/>
            <person name="Klenk H.P."/>
        </authorList>
    </citation>
    <scope>NUCLEOTIDE SEQUENCE [LARGE SCALE GENOMIC DNA]</scope>
    <source>
        <strain evidence="2">DSM 7</strain>
    </source>
</reference>
<sequence length="102" mass="11258">MTDIVQLRDSKNVPFYPKTHMSAVIGFNPDDINTATQLALDSKVDKKSGYTLSKNDYTDEDKQKTMQLGEQSLELKSPNGTAFLIGVNDDGTLSVMKKGEDL</sequence>
<evidence type="ECO:0000313" key="2">
    <source>
        <dbReference type="Proteomes" id="UP000006562"/>
    </source>
</evidence>
<keyword evidence="2" id="KW-1185">Reference proteome</keyword>
<dbReference type="EMBL" id="FN597644">
    <property type="protein sequence ID" value="CBI41985.1"/>
    <property type="molecule type" value="Genomic_DNA"/>
</dbReference>
<dbReference type="Proteomes" id="UP000006562">
    <property type="component" value="Chromosome"/>
</dbReference>
<dbReference type="KEGG" id="bao:BAMF_0859"/>
<name>A0A9P1JFA8_BACAS</name>
<accession>A0A9P1JFA8</accession>
<proteinExistence type="predicted"/>
<dbReference type="AlphaFoldDB" id="A0A9P1JFA8"/>
<organism evidence="1 2">
    <name type="scientific">Bacillus amyloliquefaciens (strain ATCC 23350 / DSM 7 / BCRC 11601 / CCUG 28519 / NBRC 15535 / NRRL B-14393 / F)</name>
    <dbReference type="NCBI Taxonomy" id="692420"/>
    <lineage>
        <taxon>Bacteria</taxon>
        <taxon>Bacillati</taxon>
        <taxon>Bacillota</taxon>
        <taxon>Bacilli</taxon>
        <taxon>Bacillales</taxon>
        <taxon>Bacillaceae</taxon>
        <taxon>Bacillus</taxon>
        <taxon>Bacillus amyloliquefaciens group</taxon>
    </lineage>
</organism>
<evidence type="ECO:0000313" key="1">
    <source>
        <dbReference type="EMBL" id="CBI41985.1"/>
    </source>
</evidence>
<gene>
    <name evidence="1" type="ordered locus">BAMF_0859</name>
</gene>
<dbReference type="RefSeq" id="WP_013351482.1">
    <property type="nucleotide sequence ID" value="NC_014551.1"/>
</dbReference>
<protein>
    <submittedName>
        <fullName evidence="1">Phage related protein</fullName>
    </submittedName>
</protein>
<reference evidence="2" key="2">
    <citation type="journal article" date="2011" name="J. Biotechnol.">
        <title>Genome sequence of B. amyloliquefaciens type strain DSM7(T) reveals differences to plant-associated B. amyloliquefaciens FZB42.</title>
        <authorList>
            <person name="Ruckert C."/>
            <person name="Blom J."/>
            <person name="Chen X."/>
            <person name="Reva O."/>
            <person name="Borriss R."/>
        </authorList>
    </citation>
    <scope>NUCLEOTIDE SEQUENCE [LARGE SCALE GENOMIC DNA]</scope>
    <source>
        <strain evidence="2">DSM 7</strain>
    </source>
</reference>